<keyword evidence="3" id="KW-1003">Cell membrane</keyword>
<name>A0A1B1YFM9_THEST</name>
<feature type="transmembrane region" description="Helical" evidence="7">
    <location>
        <begin position="15"/>
        <end position="37"/>
    </location>
</feature>
<dbReference type="Proteomes" id="UP000092971">
    <property type="component" value="Chromosome"/>
</dbReference>
<feature type="domain" description="ABC transmembrane type-1" evidence="8">
    <location>
        <begin position="76"/>
        <end position="267"/>
    </location>
</feature>
<organism evidence="9 10">
    <name type="scientific">Thermoclostridium stercorarium subsp. thermolacticum DSM 2910</name>
    <dbReference type="NCBI Taxonomy" id="1121336"/>
    <lineage>
        <taxon>Bacteria</taxon>
        <taxon>Bacillati</taxon>
        <taxon>Bacillota</taxon>
        <taxon>Clostridia</taxon>
        <taxon>Eubacteriales</taxon>
        <taxon>Oscillospiraceae</taxon>
        <taxon>Thermoclostridium</taxon>
    </lineage>
</organism>
<dbReference type="Gene3D" id="1.10.3720.10">
    <property type="entry name" value="MetI-like"/>
    <property type="match status" value="1"/>
</dbReference>
<evidence type="ECO:0000256" key="3">
    <source>
        <dbReference type="ARBA" id="ARBA00022475"/>
    </source>
</evidence>
<evidence type="ECO:0000259" key="8">
    <source>
        <dbReference type="PROSITE" id="PS50928"/>
    </source>
</evidence>
<dbReference type="GO" id="GO:0055085">
    <property type="term" value="P:transmembrane transport"/>
    <property type="evidence" value="ECO:0007669"/>
    <property type="project" value="InterPro"/>
</dbReference>
<evidence type="ECO:0000256" key="5">
    <source>
        <dbReference type="ARBA" id="ARBA00022989"/>
    </source>
</evidence>
<accession>A0A1B1YFM9</accession>
<dbReference type="CDD" id="cd06261">
    <property type="entry name" value="TM_PBP2"/>
    <property type="match status" value="1"/>
</dbReference>
<dbReference type="Pfam" id="PF00528">
    <property type="entry name" value="BPD_transp_1"/>
    <property type="match status" value="1"/>
</dbReference>
<evidence type="ECO:0000313" key="10">
    <source>
        <dbReference type="Proteomes" id="UP000092971"/>
    </source>
</evidence>
<feature type="transmembrane region" description="Helical" evidence="7">
    <location>
        <begin position="246"/>
        <end position="267"/>
    </location>
</feature>
<dbReference type="InterPro" id="IPR050901">
    <property type="entry name" value="BP-dep_ABC_trans_perm"/>
</dbReference>
<feature type="transmembrane region" description="Helical" evidence="7">
    <location>
        <begin position="80"/>
        <end position="102"/>
    </location>
</feature>
<feature type="transmembrane region" description="Helical" evidence="7">
    <location>
        <begin position="188"/>
        <end position="210"/>
    </location>
</feature>
<evidence type="ECO:0000256" key="2">
    <source>
        <dbReference type="ARBA" id="ARBA00022448"/>
    </source>
</evidence>
<dbReference type="PROSITE" id="PS50928">
    <property type="entry name" value="ABC_TM1"/>
    <property type="match status" value="1"/>
</dbReference>
<dbReference type="PANTHER" id="PTHR32243">
    <property type="entry name" value="MALTOSE TRANSPORT SYSTEM PERMEASE-RELATED"/>
    <property type="match status" value="1"/>
</dbReference>
<keyword evidence="2 7" id="KW-0813">Transport</keyword>
<evidence type="ECO:0000256" key="4">
    <source>
        <dbReference type="ARBA" id="ARBA00022692"/>
    </source>
</evidence>
<evidence type="ECO:0000313" key="9">
    <source>
        <dbReference type="EMBL" id="ANW99569.1"/>
    </source>
</evidence>
<feature type="transmembrane region" description="Helical" evidence="7">
    <location>
        <begin position="147"/>
        <end position="167"/>
    </location>
</feature>
<dbReference type="AlphaFoldDB" id="A0A1B1YFM9"/>
<comment type="subcellular location">
    <subcellularLocation>
        <location evidence="1 7">Cell membrane</location>
        <topology evidence="1 7">Multi-pass membrane protein</topology>
    </subcellularLocation>
</comment>
<dbReference type="PANTHER" id="PTHR32243:SF24">
    <property type="entry name" value="DIACETYLCHITOBIOSE UPTAKE SYSTEM PERMEASE PROTEIN NGCG"/>
    <property type="match status" value="1"/>
</dbReference>
<keyword evidence="4 7" id="KW-0812">Transmembrane</keyword>
<feature type="transmembrane region" description="Helical" evidence="7">
    <location>
        <begin position="114"/>
        <end position="135"/>
    </location>
</feature>
<evidence type="ECO:0000256" key="6">
    <source>
        <dbReference type="ARBA" id="ARBA00023136"/>
    </source>
</evidence>
<evidence type="ECO:0000256" key="7">
    <source>
        <dbReference type="RuleBase" id="RU363032"/>
    </source>
</evidence>
<dbReference type="EMBL" id="CP014672">
    <property type="protein sequence ID" value="ANW99569.1"/>
    <property type="molecule type" value="Genomic_DNA"/>
</dbReference>
<keyword evidence="6 7" id="KW-0472">Membrane</keyword>
<dbReference type="OrthoDB" id="9793448at2"/>
<protein>
    <submittedName>
        <fullName evidence="9">Sugar ABC transporter permease</fullName>
    </submittedName>
</protein>
<keyword evidence="5 7" id="KW-1133">Transmembrane helix</keyword>
<proteinExistence type="inferred from homology"/>
<dbReference type="InterPro" id="IPR000515">
    <property type="entry name" value="MetI-like"/>
</dbReference>
<dbReference type="SUPFAM" id="SSF161098">
    <property type="entry name" value="MetI-like"/>
    <property type="match status" value="1"/>
</dbReference>
<evidence type="ECO:0000256" key="1">
    <source>
        <dbReference type="ARBA" id="ARBA00004651"/>
    </source>
</evidence>
<sequence length="283" mass="31891">MIGWGNAKKNVTSRIIFNAFCWIYAVVSLYPIIWLIFYSFKDNNEIFVTNPFGFPRVFRFENYVRAWSEYSVPVYFGNSVFVSFATVFLTILLALPFSYAVSRMKWRGREFVRILVSVGMFVPVQAILIPVARIINGLNLGSSRFGLVLPYTGINLAFATLVYYSFLVTLPPEFEEAACIDGASVYTCFFRIIVPLVKPATATLVIYIFLNAWNEFILANVLIVKEHLKTLPLGILFFQGQFTTDWGAMGATMVMASLPTIIIYCLFSKQVEKALTIGGAIKG</sequence>
<dbReference type="GO" id="GO:0005886">
    <property type="term" value="C:plasma membrane"/>
    <property type="evidence" value="ECO:0007669"/>
    <property type="project" value="UniProtKB-SubCell"/>
</dbReference>
<dbReference type="RefSeq" id="WP_015359984.1">
    <property type="nucleotide sequence ID" value="NZ_CP014672.1"/>
</dbReference>
<gene>
    <name evidence="9" type="ORF">CSTERTH_11270</name>
</gene>
<comment type="similarity">
    <text evidence="7">Belongs to the binding-protein-dependent transport system permease family.</text>
</comment>
<dbReference type="InterPro" id="IPR035906">
    <property type="entry name" value="MetI-like_sf"/>
</dbReference>
<reference evidence="9 10" key="1">
    <citation type="submission" date="2016-02" db="EMBL/GenBank/DDBJ databases">
        <title>Comparison of Clostridium stercorarium subspecies using comparative genomics and transcriptomics.</title>
        <authorList>
            <person name="Schellenberg J."/>
            <person name="Thallinger G."/>
            <person name="Levin D.B."/>
            <person name="Zhang X."/>
            <person name="Alvare G."/>
            <person name="Fristensky B."/>
            <person name="Sparling R."/>
        </authorList>
    </citation>
    <scope>NUCLEOTIDE SEQUENCE [LARGE SCALE GENOMIC DNA]</scope>
    <source>
        <strain evidence="9 10">DSM 2910</strain>
    </source>
</reference>